<dbReference type="RefSeq" id="WP_158343952.1">
    <property type="nucleotide sequence ID" value="NZ_JAHQCW010000001.1"/>
</dbReference>
<dbReference type="GO" id="GO:0016787">
    <property type="term" value="F:hydrolase activity"/>
    <property type="evidence" value="ECO:0007669"/>
    <property type="project" value="UniProtKB-KW"/>
</dbReference>
<keyword evidence="4" id="KW-0862">Zinc</keyword>
<reference evidence="6" key="1">
    <citation type="submission" date="2021-06" db="EMBL/GenBank/DDBJ databases">
        <title>Description of novel taxa of the family Lachnospiraceae.</title>
        <authorList>
            <person name="Chaplin A.V."/>
            <person name="Sokolova S.R."/>
            <person name="Pikina A.P."/>
            <person name="Korzhanova M."/>
            <person name="Belova V."/>
            <person name="Korostin D."/>
            <person name="Efimov B.A."/>
        </authorList>
    </citation>
    <scope>NUCLEOTIDE SEQUENCE</scope>
    <source>
        <strain evidence="6">ASD5720</strain>
    </source>
</reference>
<name>A0A949JTP8_9FIRM</name>
<evidence type="ECO:0000256" key="1">
    <source>
        <dbReference type="ARBA" id="ARBA00001947"/>
    </source>
</evidence>
<proteinExistence type="predicted"/>
<feature type="domain" description="Metallo-beta-lactamase" evidence="5">
    <location>
        <begin position="15"/>
        <end position="193"/>
    </location>
</feature>
<dbReference type="InterPro" id="IPR001279">
    <property type="entry name" value="Metallo-B-lactamas"/>
</dbReference>
<dbReference type="SUPFAM" id="SSF56281">
    <property type="entry name" value="Metallo-hydrolase/oxidoreductase"/>
    <property type="match status" value="1"/>
</dbReference>
<dbReference type="EMBL" id="JAHQCW010000001">
    <property type="protein sequence ID" value="MBU9734933.1"/>
    <property type="molecule type" value="Genomic_DNA"/>
</dbReference>
<keyword evidence="3" id="KW-0378">Hydrolase</keyword>
<dbReference type="Gene3D" id="3.60.15.10">
    <property type="entry name" value="Ribonuclease Z/Hydroxyacylglutathione hydrolase-like"/>
    <property type="match status" value="1"/>
</dbReference>
<dbReference type="InterPro" id="IPR051453">
    <property type="entry name" value="MBL_Glyoxalase_II"/>
</dbReference>
<evidence type="ECO:0000256" key="2">
    <source>
        <dbReference type="ARBA" id="ARBA00022723"/>
    </source>
</evidence>
<protein>
    <submittedName>
        <fullName evidence="6">MBL fold metallo-hydrolase</fullName>
    </submittedName>
</protein>
<evidence type="ECO:0000313" key="6">
    <source>
        <dbReference type="EMBL" id="MBU9734933.1"/>
    </source>
</evidence>
<gene>
    <name evidence="6" type="ORF">KTH89_00195</name>
</gene>
<keyword evidence="7" id="KW-1185">Reference proteome</keyword>
<comment type="caution">
    <text evidence="6">The sequence shown here is derived from an EMBL/GenBank/DDBJ whole genome shotgun (WGS) entry which is preliminary data.</text>
</comment>
<dbReference type="AlphaFoldDB" id="A0A949JTP8"/>
<dbReference type="InterPro" id="IPR036866">
    <property type="entry name" value="RibonucZ/Hydroxyglut_hydro"/>
</dbReference>
<accession>A0A949JTP8</accession>
<dbReference type="CDD" id="cd06262">
    <property type="entry name" value="metallo-hydrolase-like_MBL-fold"/>
    <property type="match status" value="1"/>
</dbReference>
<evidence type="ECO:0000256" key="3">
    <source>
        <dbReference type="ARBA" id="ARBA00022801"/>
    </source>
</evidence>
<dbReference type="Proteomes" id="UP000712157">
    <property type="component" value="Unassembled WGS sequence"/>
</dbReference>
<dbReference type="SMART" id="SM00849">
    <property type="entry name" value="Lactamase_B"/>
    <property type="match status" value="1"/>
</dbReference>
<dbReference type="Pfam" id="PF00753">
    <property type="entry name" value="Lactamase_B"/>
    <property type="match status" value="1"/>
</dbReference>
<dbReference type="GO" id="GO:0046872">
    <property type="term" value="F:metal ion binding"/>
    <property type="evidence" value="ECO:0007669"/>
    <property type="project" value="UniProtKB-KW"/>
</dbReference>
<evidence type="ECO:0000313" key="7">
    <source>
        <dbReference type="Proteomes" id="UP000712157"/>
    </source>
</evidence>
<sequence length="210" mass="23563">MGALEIKTYPVGMLSTNCYFLIRKDTRQTVIIDPGADAERLKVKIEEQQLEPQAILLTHAHADHIMGVEYLKNAYQIPVYIHEADSETLRYADRNLSVMFGADISLKADVCLKDQQELTLAGFEIRVLFTPGHTAGGCCYYLPQEHALMSGDTLFYDSIGRTDFPGGSMSELLRSVGDKLMTLPDETDVYPGHGEPTTIGREREYNAWIR</sequence>
<evidence type="ECO:0000259" key="5">
    <source>
        <dbReference type="SMART" id="SM00849"/>
    </source>
</evidence>
<organism evidence="6 7">
    <name type="scientific">Diplocloster agilis</name>
    <dbReference type="NCBI Taxonomy" id="2850323"/>
    <lineage>
        <taxon>Bacteria</taxon>
        <taxon>Bacillati</taxon>
        <taxon>Bacillota</taxon>
        <taxon>Clostridia</taxon>
        <taxon>Lachnospirales</taxon>
        <taxon>Lachnospiraceae</taxon>
        <taxon>Diplocloster</taxon>
    </lineage>
</organism>
<keyword evidence="2" id="KW-0479">Metal-binding</keyword>
<dbReference type="PANTHER" id="PTHR46233">
    <property type="entry name" value="HYDROXYACYLGLUTATHIONE HYDROLASE GLOC"/>
    <property type="match status" value="1"/>
</dbReference>
<comment type="cofactor">
    <cofactor evidence="1">
        <name>Zn(2+)</name>
        <dbReference type="ChEBI" id="CHEBI:29105"/>
    </cofactor>
</comment>
<dbReference type="PANTHER" id="PTHR46233:SF3">
    <property type="entry name" value="HYDROXYACYLGLUTATHIONE HYDROLASE GLOC"/>
    <property type="match status" value="1"/>
</dbReference>
<evidence type="ECO:0000256" key="4">
    <source>
        <dbReference type="ARBA" id="ARBA00022833"/>
    </source>
</evidence>